<dbReference type="GO" id="GO:0031012">
    <property type="term" value="C:extracellular matrix"/>
    <property type="evidence" value="ECO:0007669"/>
    <property type="project" value="InterPro"/>
</dbReference>
<gene>
    <name evidence="7" type="ORF">AWR27_03830</name>
</gene>
<dbReference type="Pfam" id="PF00413">
    <property type="entry name" value="Peptidase_M10"/>
    <property type="match status" value="1"/>
</dbReference>
<organism evidence="7 8">
    <name type="scientific">Spirosoma montaniterrae</name>
    <dbReference type="NCBI Taxonomy" id="1178516"/>
    <lineage>
        <taxon>Bacteria</taxon>
        <taxon>Pseudomonadati</taxon>
        <taxon>Bacteroidota</taxon>
        <taxon>Cytophagia</taxon>
        <taxon>Cytophagales</taxon>
        <taxon>Cytophagaceae</taxon>
        <taxon>Spirosoma</taxon>
    </lineage>
</organism>
<dbReference type="InterPro" id="IPR001818">
    <property type="entry name" value="Pept_M10_metallopeptidase"/>
</dbReference>
<accession>A0A1P9X3X6</accession>
<dbReference type="GO" id="GO:0008270">
    <property type="term" value="F:zinc ion binding"/>
    <property type="evidence" value="ECO:0007669"/>
    <property type="project" value="InterPro"/>
</dbReference>
<keyword evidence="1" id="KW-0645">Protease</keyword>
<dbReference type="KEGG" id="smon:AWR27_03830"/>
<dbReference type="EMBL" id="CP014263">
    <property type="protein sequence ID" value="AQG82298.1"/>
    <property type="molecule type" value="Genomic_DNA"/>
</dbReference>
<dbReference type="STRING" id="1178516.AWR27_03830"/>
<dbReference type="SUPFAM" id="SSF55486">
    <property type="entry name" value="Metalloproteases ('zincins'), catalytic domain"/>
    <property type="match status" value="1"/>
</dbReference>
<keyword evidence="2" id="KW-0479">Metal-binding</keyword>
<evidence type="ECO:0000259" key="6">
    <source>
        <dbReference type="Pfam" id="PF00413"/>
    </source>
</evidence>
<evidence type="ECO:0000256" key="1">
    <source>
        <dbReference type="ARBA" id="ARBA00022670"/>
    </source>
</evidence>
<keyword evidence="5" id="KW-0732">Signal</keyword>
<feature type="chain" id="PRO_5010271794" description="Peptidase M10 metallopeptidase domain-containing protein" evidence="5">
    <location>
        <begin position="21"/>
        <end position="341"/>
    </location>
</feature>
<dbReference type="InterPro" id="IPR024079">
    <property type="entry name" value="MetalloPept_cat_dom_sf"/>
</dbReference>
<evidence type="ECO:0000313" key="8">
    <source>
        <dbReference type="Proteomes" id="UP000187941"/>
    </source>
</evidence>
<evidence type="ECO:0000256" key="5">
    <source>
        <dbReference type="SAM" id="SignalP"/>
    </source>
</evidence>
<evidence type="ECO:0000313" key="7">
    <source>
        <dbReference type="EMBL" id="AQG82298.1"/>
    </source>
</evidence>
<dbReference type="GO" id="GO:0006508">
    <property type="term" value="P:proteolysis"/>
    <property type="evidence" value="ECO:0007669"/>
    <property type="project" value="UniProtKB-KW"/>
</dbReference>
<dbReference type="OrthoDB" id="936469at2"/>
<feature type="domain" description="Peptidase M10 metallopeptidase" evidence="6">
    <location>
        <begin position="62"/>
        <end position="208"/>
    </location>
</feature>
<name>A0A1P9X3X6_9BACT</name>
<dbReference type="AlphaFoldDB" id="A0A1P9X3X6"/>
<reference evidence="7 8" key="1">
    <citation type="submission" date="2016-01" db="EMBL/GenBank/DDBJ databases">
        <authorList>
            <person name="Oliw E.H."/>
        </authorList>
    </citation>
    <scope>NUCLEOTIDE SEQUENCE [LARGE SCALE GENOMIC DNA]</scope>
    <source>
        <strain evidence="7 8">DY10</strain>
    </source>
</reference>
<dbReference type="Gene3D" id="3.40.390.10">
    <property type="entry name" value="Collagenase (Catalytic Domain)"/>
    <property type="match status" value="1"/>
</dbReference>
<keyword evidence="4" id="KW-0862">Zinc</keyword>
<dbReference type="Proteomes" id="UP000187941">
    <property type="component" value="Chromosome"/>
</dbReference>
<keyword evidence="8" id="KW-1185">Reference proteome</keyword>
<sequence>MPVSHSLTNLMLSSPSKLLALLLLTGLFCRCQEVAPNAEPFVYVSASRNDVSQRTSAVCAYRYTIANTFARLDNATQREAIRAGFTVWSRINPNVGFLELPDRPEITIQFADPSVVQSQAVPVVTGLVPGSAVTVSALRTASNGVRTVLLSNAHEWDGSSLTKAVAYQVGLILGVATSQETNSIMSPIFAGQPTMPSRADSLAVRSLYPLPCADLANVKFLPCSLKVNKEITQTIKFDKQGTVVIKASGQMTVGIFVGISGPDGRVDGPFGFAILPEYNLIQTIPHAAVMYKVDNETEWRFWKDKPTFSTNGRLYATLTFAINDANLTDNSGAYDVVVDYQ</sequence>
<proteinExistence type="predicted"/>
<dbReference type="Gene3D" id="2.60.120.430">
    <property type="entry name" value="Galactose-binding lectin"/>
    <property type="match status" value="1"/>
</dbReference>
<evidence type="ECO:0000256" key="3">
    <source>
        <dbReference type="ARBA" id="ARBA00022801"/>
    </source>
</evidence>
<protein>
    <recommendedName>
        <fullName evidence="6">Peptidase M10 metallopeptidase domain-containing protein</fullName>
    </recommendedName>
</protein>
<keyword evidence="3" id="KW-0378">Hydrolase</keyword>
<feature type="signal peptide" evidence="5">
    <location>
        <begin position="1"/>
        <end position="20"/>
    </location>
</feature>
<evidence type="ECO:0000256" key="2">
    <source>
        <dbReference type="ARBA" id="ARBA00022723"/>
    </source>
</evidence>
<dbReference type="GO" id="GO:0004222">
    <property type="term" value="F:metalloendopeptidase activity"/>
    <property type="evidence" value="ECO:0007669"/>
    <property type="project" value="InterPro"/>
</dbReference>
<evidence type="ECO:0000256" key="4">
    <source>
        <dbReference type="ARBA" id="ARBA00022833"/>
    </source>
</evidence>